<dbReference type="Gene3D" id="3.30.70.360">
    <property type="match status" value="1"/>
</dbReference>
<evidence type="ECO:0000313" key="5">
    <source>
        <dbReference type="EMBL" id="RVT67483.1"/>
    </source>
</evidence>
<dbReference type="SUPFAM" id="SSF53187">
    <property type="entry name" value="Zn-dependent exopeptidases"/>
    <property type="match status" value="1"/>
</dbReference>
<dbReference type="InterPro" id="IPR017150">
    <property type="entry name" value="Pept_M20_glutamate_carboxypep"/>
</dbReference>
<dbReference type="SUPFAM" id="SSF55031">
    <property type="entry name" value="Bacterial exopeptidase dimerisation domain"/>
    <property type="match status" value="1"/>
</dbReference>
<dbReference type="PIRSF" id="PIRSF037238">
    <property type="entry name" value="Carboxypeptidase_G2"/>
    <property type="match status" value="1"/>
</dbReference>
<dbReference type="InterPro" id="IPR011650">
    <property type="entry name" value="Peptidase_M20_dimer"/>
</dbReference>
<dbReference type="AlphaFoldDB" id="A0A3S2W6Y9"/>
<dbReference type="GO" id="GO:0046872">
    <property type="term" value="F:metal ion binding"/>
    <property type="evidence" value="ECO:0007669"/>
    <property type="project" value="UniProtKB-KW"/>
</dbReference>
<dbReference type="InterPro" id="IPR050072">
    <property type="entry name" value="Peptidase_M20A"/>
</dbReference>
<reference evidence="5 6" key="1">
    <citation type="submission" date="2019-01" db="EMBL/GenBank/DDBJ databases">
        <title>Bacillus sp. M5HDSG1-1, whole genome shotgun sequence.</title>
        <authorList>
            <person name="Tuo L."/>
        </authorList>
    </citation>
    <scope>NUCLEOTIDE SEQUENCE [LARGE SCALE GENOMIC DNA]</scope>
    <source>
        <strain evidence="5 6">M5HDSG1-1</strain>
    </source>
</reference>
<organism evidence="5 6">
    <name type="scientific">Niallia taxi</name>
    <dbReference type="NCBI Taxonomy" id="2499688"/>
    <lineage>
        <taxon>Bacteria</taxon>
        <taxon>Bacillati</taxon>
        <taxon>Bacillota</taxon>
        <taxon>Bacilli</taxon>
        <taxon>Bacillales</taxon>
        <taxon>Bacillaceae</taxon>
        <taxon>Niallia</taxon>
    </lineage>
</organism>
<keyword evidence="1" id="KW-0479">Metal-binding</keyword>
<feature type="domain" description="Peptidase M20 dimerisation" evidence="4">
    <location>
        <begin position="178"/>
        <end position="274"/>
    </location>
</feature>
<dbReference type="PANTHER" id="PTHR43808:SF9">
    <property type="entry name" value="BLL0789 PROTEIN"/>
    <property type="match status" value="1"/>
</dbReference>
<comment type="caution">
    <text evidence="5">The sequence shown here is derived from an EMBL/GenBank/DDBJ whole genome shotgun (WGS) entry which is preliminary data.</text>
</comment>
<dbReference type="Pfam" id="PF07687">
    <property type="entry name" value="M20_dimer"/>
    <property type="match status" value="1"/>
</dbReference>
<accession>A0A3S2W6Y9</accession>
<evidence type="ECO:0000313" key="6">
    <source>
        <dbReference type="Proteomes" id="UP000288024"/>
    </source>
</evidence>
<feature type="active site" description="Proton acceptor" evidence="3">
    <location>
        <position position="142"/>
    </location>
</feature>
<keyword evidence="2" id="KW-0378">Hydrolase</keyword>
<sequence>MEDYLREREKEMIELLEELVNIDSGSYVKKGVDQIAAILEGEFREAGFVSTIKKEKKTGNNLVLRHQDAKDPKIIIVAHMDTVFPEGTVEKRPFRIEGNRAYGPGVVDMKGSLVSVLYAIKALALVNASAIRNVEIVLNSDEEIGSSNSRKLIEHTARNKDYALIVEPGRKDGSIVSARKGGGRYTIKVKGTSAHAGVEHEKGRSAIEELAYKTIKLQKLTKYQDGITVNVGMIEGGTSINTVASSATAGVDVRLIKMDQAPIIDKQIREICAVSDVEGTEIEVKGSISRPPMEKNSQSIQLLKIIKEAGKELGIEVKDTFTGGGSDGAFTSSMGIPTIDGMGPVGGNAHSEEEYLELNTFVERTLLLATVLTKLTAKVKMTA</sequence>
<dbReference type="GeneID" id="87615662"/>
<dbReference type="GO" id="GO:0016787">
    <property type="term" value="F:hydrolase activity"/>
    <property type="evidence" value="ECO:0007669"/>
    <property type="project" value="UniProtKB-KW"/>
</dbReference>
<dbReference type="Pfam" id="PF01546">
    <property type="entry name" value="Peptidase_M20"/>
    <property type="match status" value="1"/>
</dbReference>
<proteinExistence type="predicted"/>
<dbReference type="RefSeq" id="WP_127735671.1">
    <property type="nucleotide sequence ID" value="NZ_CAJCKN010000014.1"/>
</dbReference>
<dbReference type="EMBL" id="RZTZ01000001">
    <property type="protein sequence ID" value="RVT67483.1"/>
    <property type="molecule type" value="Genomic_DNA"/>
</dbReference>
<dbReference type="PANTHER" id="PTHR43808">
    <property type="entry name" value="ACETYLORNITHINE DEACETYLASE"/>
    <property type="match status" value="1"/>
</dbReference>
<evidence type="ECO:0000259" key="4">
    <source>
        <dbReference type="Pfam" id="PF07687"/>
    </source>
</evidence>
<dbReference type="Gene3D" id="3.40.630.10">
    <property type="entry name" value="Zn peptidases"/>
    <property type="match status" value="1"/>
</dbReference>
<name>A0A3S2W6Y9_9BACI</name>
<dbReference type="InterPro" id="IPR036264">
    <property type="entry name" value="Bact_exopeptidase_dim_dom"/>
</dbReference>
<keyword evidence="6" id="KW-1185">Reference proteome</keyword>
<evidence type="ECO:0000256" key="3">
    <source>
        <dbReference type="PIRSR" id="PIRSR037238-1"/>
    </source>
</evidence>
<evidence type="ECO:0000256" key="2">
    <source>
        <dbReference type="ARBA" id="ARBA00022801"/>
    </source>
</evidence>
<dbReference type="InterPro" id="IPR002933">
    <property type="entry name" value="Peptidase_M20"/>
</dbReference>
<dbReference type="CDD" id="cd03885">
    <property type="entry name" value="M20_CPDG2"/>
    <property type="match status" value="1"/>
</dbReference>
<protein>
    <submittedName>
        <fullName evidence="5">M20 family peptidase</fullName>
    </submittedName>
</protein>
<feature type="active site" evidence="3">
    <location>
        <position position="81"/>
    </location>
</feature>
<gene>
    <name evidence="5" type="ORF">EM808_03120</name>
</gene>
<evidence type="ECO:0000256" key="1">
    <source>
        <dbReference type="ARBA" id="ARBA00022723"/>
    </source>
</evidence>
<dbReference type="Proteomes" id="UP000288024">
    <property type="component" value="Unassembled WGS sequence"/>
</dbReference>